<keyword evidence="3" id="KW-0902">Two-component regulatory system</keyword>
<evidence type="ECO:0000256" key="3">
    <source>
        <dbReference type="ARBA" id="ARBA00023012"/>
    </source>
</evidence>
<evidence type="ECO:0000256" key="6">
    <source>
        <dbReference type="ARBA" id="ARBA00023159"/>
    </source>
</evidence>
<keyword evidence="7" id="KW-0804">Transcription</keyword>
<dbReference type="Gene3D" id="6.10.250.690">
    <property type="match status" value="1"/>
</dbReference>
<comment type="caution">
    <text evidence="13">The sequence shown here is derived from an EMBL/GenBank/DDBJ whole genome shotgun (WGS) entry which is preliminary data.</text>
</comment>
<name>A0A430B5R4_9ENTE</name>
<evidence type="ECO:0000259" key="11">
    <source>
        <dbReference type="PROSITE" id="PS50110"/>
    </source>
</evidence>
<dbReference type="SUPFAM" id="SSF46894">
    <property type="entry name" value="C-terminal effector domain of the bipartite response regulators"/>
    <property type="match status" value="1"/>
</dbReference>
<evidence type="ECO:0000256" key="4">
    <source>
        <dbReference type="ARBA" id="ARBA00023015"/>
    </source>
</evidence>
<feature type="DNA-binding region" description="OmpR/PhoB-type" evidence="10">
    <location>
        <begin position="136"/>
        <end position="236"/>
    </location>
</feature>
<dbReference type="FunFam" id="1.10.10.10:FF:000018">
    <property type="entry name" value="DNA-binding response regulator ResD"/>
    <property type="match status" value="1"/>
</dbReference>
<dbReference type="GO" id="GO:0000976">
    <property type="term" value="F:transcription cis-regulatory region binding"/>
    <property type="evidence" value="ECO:0007669"/>
    <property type="project" value="TreeGrafter"/>
</dbReference>
<feature type="modified residue" description="4-aspartylphosphate" evidence="9">
    <location>
        <position position="52"/>
    </location>
</feature>
<dbReference type="InterPro" id="IPR011006">
    <property type="entry name" value="CheY-like_superfamily"/>
</dbReference>
<proteinExistence type="predicted"/>
<protein>
    <submittedName>
        <fullName evidence="13">DNA-binding response regulator</fullName>
    </submittedName>
</protein>
<evidence type="ECO:0000313" key="13">
    <source>
        <dbReference type="EMBL" id="RSU15652.1"/>
    </source>
</evidence>
<dbReference type="SMART" id="SM00862">
    <property type="entry name" value="Trans_reg_C"/>
    <property type="match status" value="1"/>
</dbReference>
<accession>A0A430B5R4</accession>
<sequence>MKRVLIVDDEPSITTLLQYHFEKEGYEVVVAHDGEKAVEEGTTNDFYFIILDVMLPKLDGFEIVKILRQKNINTPILMLTAKDDVVDKIVGLEIGADDYMTKPFSPRELIARMKTIMRRVDTEKSTPEETQEKKEEKVLKVGDLVAYPGKFIVEKKGSPIELTRKEFELLVYFMARKERIIDRETLLAQVWSDDYFYDQSRTVDIHVSHLREKIEDNPKKPKYLKTVRGFGYKFQEPEK</sequence>
<evidence type="ECO:0000256" key="5">
    <source>
        <dbReference type="ARBA" id="ARBA00023125"/>
    </source>
</evidence>
<dbReference type="InterPro" id="IPR001867">
    <property type="entry name" value="OmpR/PhoB-type_DNA-bd"/>
</dbReference>
<dbReference type="SMART" id="SM00448">
    <property type="entry name" value="REC"/>
    <property type="match status" value="1"/>
</dbReference>
<evidence type="ECO:0000313" key="14">
    <source>
        <dbReference type="Proteomes" id="UP000287605"/>
    </source>
</evidence>
<dbReference type="Gene3D" id="3.40.50.2300">
    <property type="match status" value="1"/>
</dbReference>
<reference evidence="13 14" key="1">
    <citation type="submission" date="2017-05" db="EMBL/GenBank/DDBJ databases">
        <title>Vagococcus spp. assemblies.</title>
        <authorList>
            <person name="Gulvik C.A."/>
        </authorList>
    </citation>
    <scope>NUCLEOTIDE SEQUENCE [LARGE SCALE GENOMIC DNA]</scope>
    <source>
        <strain evidence="13 14">CCUG 51432</strain>
    </source>
</reference>
<evidence type="ECO:0000256" key="10">
    <source>
        <dbReference type="PROSITE-ProRule" id="PRU01091"/>
    </source>
</evidence>
<dbReference type="PROSITE" id="PS51755">
    <property type="entry name" value="OMPR_PHOB"/>
    <property type="match status" value="1"/>
</dbReference>
<dbReference type="PROSITE" id="PS50110">
    <property type="entry name" value="RESPONSE_REGULATORY"/>
    <property type="match status" value="1"/>
</dbReference>
<feature type="domain" description="Response regulatory" evidence="11">
    <location>
        <begin position="3"/>
        <end position="117"/>
    </location>
</feature>
<dbReference type="Proteomes" id="UP000287605">
    <property type="component" value="Unassembled WGS sequence"/>
</dbReference>
<dbReference type="PANTHER" id="PTHR48111">
    <property type="entry name" value="REGULATOR OF RPOS"/>
    <property type="match status" value="1"/>
</dbReference>
<evidence type="ECO:0000256" key="8">
    <source>
        <dbReference type="ARBA" id="ARBA00023316"/>
    </source>
</evidence>
<keyword evidence="8" id="KW-0961">Cell wall biogenesis/degradation</keyword>
<dbReference type="SUPFAM" id="SSF52172">
    <property type="entry name" value="CheY-like"/>
    <property type="match status" value="1"/>
</dbReference>
<dbReference type="RefSeq" id="WP_126806274.1">
    <property type="nucleotide sequence ID" value="NZ_NGKA01000001.1"/>
</dbReference>
<dbReference type="GO" id="GO:0006355">
    <property type="term" value="P:regulation of DNA-templated transcription"/>
    <property type="evidence" value="ECO:0007669"/>
    <property type="project" value="InterPro"/>
</dbReference>
<evidence type="ECO:0000256" key="7">
    <source>
        <dbReference type="ARBA" id="ARBA00023163"/>
    </source>
</evidence>
<dbReference type="GO" id="GO:0000156">
    <property type="term" value="F:phosphorelay response regulator activity"/>
    <property type="evidence" value="ECO:0007669"/>
    <property type="project" value="TreeGrafter"/>
</dbReference>
<dbReference type="InterPro" id="IPR039420">
    <property type="entry name" value="WalR-like"/>
</dbReference>
<dbReference type="InterPro" id="IPR001789">
    <property type="entry name" value="Sig_transdc_resp-reg_receiver"/>
</dbReference>
<feature type="domain" description="OmpR/PhoB-type" evidence="12">
    <location>
        <begin position="136"/>
        <end position="236"/>
    </location>
</feature>
<evidence type="ECO:0000256" key="1">
    <source>
        <dbReference type="ARBA" id="ARBA00022491"/>
    </source>
</evidence>
<keyword evidence="1" id="KW-0678">Repressor</keyword>
<dbReference type="OrthoDB" id="9790442at2"/>
<evidence type="ECO:0000256" key="9">
    <source>
        <dbReference type="PROSITE-ProRule" id="PRU00169"/>
    </source>
</evidence>
<gene>
    <name evidence="13" type="ORF">CBF29_00835</name>
</gene>
<dbReference type="EMBL" id="NGKA01000001">
    <property type="protein sequence ID" value="RSU15652.1"/>
    <property type="molecule type" value="Genomic_DNA"/>
</dbReference>
<dbReference type="GO" id="GO:0071555">
    <property type="term" value="P:cell wall organization"/>
    <property type="evidence" value="ECO:0007669"/>
    <property type="project" value="UniProtKB-KW"/>
</dbReference>
<organism evidence="13 14">
    <name type="scientific">Vagococcus elongatus</name>
    <dbReference type="NCBI Taxonomy" id="180344"/>
    <lineage>
        <taxon>Bacteria</taxon>
        <taxon>Bacillati</taxon>
        <taxon>Bacillota</taxon>
        <taxon>Bacilli</taxon>
        <taxon>Lactobacillales</taxon>
        <taxon>Enterococcaceae</taxon>
        <taxon>Vagococcus</taxon>
    </lineage>
</organism>
<dbReference type="Pfam" id="PF00072">
    <property type="entry name" value="Response_reg"/>
    <property type="match status" value="1"/>
</dbReference>
<dbReference type="Pfam" id="PF00486">
    <property type="entry name" value="Trans_reg_C"/>
    <property type="match status" value="1"/>
</dbReference>
<dbReference type="GO" id="GO:0032993">
    <property type="term" value="C:protein-DNA complex"/>
    <property type="evidence" value="ECO:0007669"/>
    <property type="project" value="TreeGrafter"/>
</dbReference>
<evidence type="ECO:0000259" key="12">
    <source>
        <dbReference type="PROSITE" id="PS51755"/>
    </source>
</evidence>
<evidence type="ECO:0000256" key="2">
    <source>
        <dbReference type="ARBA" id="ARBA00022553"/>
    </source>
</evidence>
<dbReference type="GO" id="GO:0005829">
    <property type="term" value="C:cytosol"/>
    <property type="evidence" value="ECO:0007669"/>
    <property type="project" value="TreeGrafter"/>
</dbReference>
<dbReference type="InterPro" id="IPR036388">
    <property type="entry name" value="WH-like_DNA-bd_sf"/>
</dbReference>
<keyword evidence="4" id="KW-0805">Transcription regulation</keyword>
<dbReference type="AlphaFoldDB" id="A0A430B5R4"/>
<keyword evidence="2 9" id="KW-0597">Phosphoprotein</keyword>
<dbReference type="PANTHER" id="PTHR48111:SF73">
    <property type="entry name" value="ALKALINE PHOSPHATASE SYNTHESIS TRANSCRIPTIONAL REGULATORY PROTEIN PHOP"/>
    <property type="match status" value="1"/>
</dbReference>
<dbReference type="Gene3D" id="1.10.10.10">
    <property type="entry name" value="Winged helix-like DNA-binding domain superfamily/Winged helix DNA-binding domain"/>
    <property type="match status" value="1"/>
</dbReference>
<keyword evidence="5 10" id="KW-0238">DNA-binding</keyword>
<dbReference type="CDD" id="cd00383">
    <property type="entry name" value="trans_reg_C"/>
    <property type="match status" value="1"/>
</dbReference>
<keyword evidence="14" id="KW-1185">Reference proteome</keyword>
<keyword evidence="6" id="KW-0010">Activator</keyword>
<dbReference type="FunFam" id="3.40.50.2300:FF:000001">
    <property type="entry name" value="DNA-binding response regulator PhoB"/>
    <property type="match status" value="1"/>
</dbReference>
<dbReference type="InterPro" id="IPR016032">
    <property type="entry name" value="Sig_transdc_resp-reg_C-effctor"/>
</dbReference>